<evidence type="ECO:0000259" key="7">
    <source>
        <dbReference type="Pfam" id="PF02826"/>
    </source>
</evidence>
<organism evidence="8 9">
    <name type="scientific">Niallia oryzisoli</name>
    <dbReference type="NCBI Taxonomy" id="1737571"/>
    <lineage>
        <taxon>Bacteria</taxon>
        <taxon>Bacillati</taxon>
        <taxon>Bacillota</taxon>
        <taxon>Bacilli</taxon>
        <taxon>Bacillales</taxon>
        <taxon>Bacillaceae</taxon>
        <taxon>Niallia</taxon>
    </lineage>
</organism>
<dbReference type="SUPFAM" id="SSF52283">
    <property type="entry name" value="Formate/glycerate dehydrogenase catalytic domain-like"/>
    <property type="match status" value="1"/>
</dbReference>
<dbReference type="Gene3D" id="3.40.50.720">
    <property type="entry name" value="NAD(P)-binding Rossmann-like Domain"/>
    <property type="match status" value="2"/>
</dbReference>
<proteinExistence type="inferred from homology"/>
<dbReference type="CDD" id="cd12177">
    <property type="entry name" value="2-Hacid_dh_12"/>
    <property type="match status" value="1"/>
</dbReference>
<dbReference type="InterPro" id="IPR036291">
    <property type="entry name" value="NAD(P)-bd_dom_sf"/>
</dbReference>
<dbReference type="InterPro" id="IPR006139">
    <property type="entry name" value="D-isomer_2_OHA_DH_cat_dom"/>
</dbReference>
<evidence type="ECO:0000256" key="2">
    <source>
        <dbReference type="ARBA" id="ARBA00022605"/>
    </source>
</evidence>
<comment type="similarity">
    <text evidence="1 5">Belongs to the D-isomer specific 2-hydroxyacid dehydrogenase family.</text>
</comment>
<evidence type="ECO:0000313" key="8">
    <source>
        <dbReference type="EMBL" id="WVX82267.1"/>
    </source>
</evidence>
<dbReference type="Pfam" id="PF02826">
    <property type="entry name" value="2-Hacid_dh_C"/>
    <property type="match status" value="1"/>
</dbReference>
<dbReference type="InterPro" id="IPR006140">
    <property type="entry name" value="D-isomer_DH_NAD-bd"/>
</dbReference>
<evidence type="ECO:0000313" key="9">
    <source>
        <dbReference type="Proteomes" id="UP001357223"/>
    </source>
</evidence>
<dbReference type="EMBL" id="CP137640">
    <property type="protein sequence ID" value="WVX82267.1"/>
    <property type="molecule type" value="Genomic_DNA"/>
</dbReference>
<dbReference type="PROSITE" id="PS00065">
    <property type="entry name" value="D_2_HYDROXYACID_DH_1"/>
    <property type="match status" value="1"/>
</dbReference>
<keyword evidence="9" id="KW-1185">Reference proteome</keyword>
<dbReference type="PANTHER" id="PTHR42789">
    <property type="entry name" value="D-ISOMER SPECIFIC 2-HYDROXYACID DEHYDROGENASE FAMILY PROTEIN (AFU_ORTHOLOGUE AFUA_6G10090)"/>
    <property type="match status" value="1"/>
</dbReference>
<reference evidence="8 9" key="1">
    <citation type="submission" date="2023-10" db="EMBL/GenBank/DDBJ databases">
        <title>Niallia locisalis sp.nov. isolated from a salt pond sample.</title>
        <authorList>
            <person name="Li X.-J."/>
            <person name="Dong L."/>
        </authorList>
    </citation>
    <scope>NUCLEOTIDE SEQUENCE [LARGE SCALE GENOMIC DNA]</scope>
    <source>
        <strain evidence="8 9">DSM 29761</strain>
    </source>
</reference>
<dbReference type="PANTHER" id="PTHR42789:SF1">
    <property type="entry name" value="D-ISOMER SPECIFIC 2-HYDROXYACID DEHYDROGENASE FAMILY PROTEIN (AFU_ORTHOLOGUE AFUA_6G10090)"/>
    <property type="match status" value="1"/>
</dbReference>
<sequence>MTHKIAIVNSSSFGRKFPDQMERLEKIGEIKRFTFAIDTPGKELADKLMGYDIIISSVTPFFTREFFEHKDKTILISRHGIGYNNIDMEAATEKGTVVTIVSAQVERDAVAENAIANLMAVVRQTSSAYQAAKEGRWAERAQFMGHQLTGKTAGVIGLGNIGSRVGEILKHGFNMRLLAYDPHQSKEDLESKGAEAVELDELLKESDFISLNAFIDPQSFHMISDREFGLMKKGVYITNAARGELMDQDAILRALDNGTIAGLAVDVVEGEPIDQTHPFFKYNNVIVTPHTSAYTYECLRGMGEKVVSDVEKMVNNEQPDNVVNAELFNK</sequence>
<evidence type="ECO:0000256" key="4">
    <source>
        <dbReference type="ARBA" id="ARBA00023027"/>
    </source>
</evidence>
<evidence type="ECO:0000256" key="3">
    <source>
        <dbReference type="ARBA" id="ARBA00023002"/>
    </source>
</evidence>
<gene>
    <name evidence="8" type="ORF">R4Z09_04500</name>
</gene>
<feature type="domain" description="D-isomer specific 2-hydroxyacid dehydrogenase catalytic" evidence="6">
    <location>
        <begin position="18"/>
        <end position="324"/>
    </location>
</feature>
<evidence type="ECO:0000259" key="6">
    <source>
        <dbReference type="Pfam" id="PF00389"/>
    </source>
</evidence>
<evidence type="ECO:0000256" key="1">
    <source>
        <dbReference type="ARBA" id="ARBA00005854"/>
    </source>
</evidence>
<feature type="domain" description="D-isomer specific 2-hydroxyacid dehydrogenase NAD-binding" evidence="7">
    <location>
        <begin position="116"/>
        <end position="292"/>
    </location>
</feature>
<name>A0ABZ2CJW0_9BACI</name>
<dbReference type="RefSeq" id="WP_338451171.1">
    <property type="nucleotide sequence ID" value="NZ_CP137640.1"/>
</dbReference>
<dbReference type="Pfam" id="PF00389">
    <property type="entry name" value="2-Hacid_dh"/>
    <property type="match status" value="1"/>
</dbReference>
<protein>
    <submittedName>
        <fullName evidence="8">D-isomer specific 2-hydroxyacid dehydrogenase family protein</fullName>
    </submittedName>
</protein>
<keyword evidence="2" id="KW-0028">Amino-acid biosynthesis</keyword>
<keyword evidence="4" id="KW-0520">NAD</keyword>
<accession>A0ABZ2CJW0</accession>
<dbReference type="InterPro" id="IPR050857">
    <property type="entry name" value="D-2-hydroxyacid_DH"/>
</dbReference>
<dbReference type="SUPFAM" id="SSF51735">
    <property type="entry name" value="NAD(P)-binding Rossmann-fold domains"/>
    <property type="match status" value="1"/>
</dbReference>
<dbReference type="InterPro" id="IPR029752">
    <property type="entry name" value="D-isomer_DH_CS1"/>
</dbReference>
<keyword evidence="3 5" id="KW-0560">Oxidoreductase</keyword>
<evidence type="ECO:0000256" key="5">
    <source>
        <dbReference type="RuleBase" id="RU003719"/>
    </source>
</evidence>
<dbReference type="Proteomes" id="UP001357223">
    <property type="component" value="Chromosome"/>
</dbReference>